<dbReference type="PANTHER" id="PTHR48098:SF6">
    <property type="entry name" value="FERRI-BACILLIBACTIN ESTERASE BESA"/>
    <property type="match status" value="1"/>
</dbReference>
<gene>
    <name evidence="3" type="ORF">K5I29_11965</name>
</gene>
<feature type="signal peptide" evidence="2">
    <location>
        <begin position="1"/>
        <end position="19"/>
    </location>
</feature>
<evidence type="ECO:0000313" key="3">
    <source>
        <dbReference type="EMBL" id="UYW01160.1"/>
    </source>
</evidence>
<organism evidence="3 4">
    <name type="scientific">Flavobacterium agricola</name>
    <dbReference type="NCBI Taxonomy" id="2870839"/>
    <lineage>
        <taxon>Bacteria</taxon>
        <taxon>Pseudomonadati</taxon>
        <taxon>Bacteroidota</taxon>
        <taxon>Flavobacteriia</taxon>
        <taxon>Flavobacteriales</taxon>
        <taxon>Flavobacteriaceae</taxon>
        <taxon>Flavobacterium</taxon>
    </lineage>
</organism>
<name>A0ABY6LXV0_9FLAO</name>
<reference evidence="3" key="1">
    <citation type="submission" date="2021-08" db="EMBL/GenBank/DDBJ databases">
        <title>Flavobacterium sp. strain CC-SYL302.</title>
        <authorList>
            <person name="Lin S.-Y."/>
            <person name="Lee T.-H."/>
            <person name="Young C.-C."/>
        </authorList>
    </citation>
    <scope>NUCLEOTIDE SEQUENCE</scope>
    <source>
        <strain evidence="3">CC-SYL302</strain>
    </source>
</reference>
<dbReference type="Pfam" id="PF00756">
    <property type="entry name" value="Esterase"/>
    <property type="match status" value="1"/>
</dbReference>
<dbReference type="InterPro" id="IPR050583">
    <property type="entry name" value="Mycobacterial_A85_antigen"/>
</dbReference>
<feature type="region of interest" description="Disordered" evidence="1">
    <location>
        <begin position="380"/>
        <end position="401"/>
    </location>
</feature>
<sequence length="401" mass="46244">MKLKLTLLLLSLFSLSMYSQRIVETIKSKKVNASREIQIILPRGYEEKKDQKFPLLVVLDADYLMAPTASNIRYAVNFDEYLDFVIVGINQAVNNDRALDSEFEYNGVPSVNGGAFYEFLTMEVVPYIESKYRVQPFRAILGHGVTAAFINAFLYKDNPYFNAYISMSPILANNMETIVADRLQAAEKPIFYYLSYSDGDITEDKANIVKLNENINAINNKNVFYKFEYFPRGGHYSYVLQAIPSALNFIFKDYRRIDLDEYHNKLLVLENNQTQYLLDKYTDIANNFNFIPTIRLNDFEATEAAILKKENYDELKALAKVAEKHYPRTMLGSYYLALYEEKTENWAAAEKAYLKAFTMEPIGKLSKNLMVENSEAAKANIPEKVRKSKRTKKGKEQSDEE</sequence>
<dbReference type="Gene3D" id="1.25.40.10">
    <property type="entry name" value="Tetratricopeptide repeat domain"/>
    <property type="match status" value="1"/>
</dbReference>
<keyword evidence="3" id="KW-0378">Hydrolase</keyword>
<dbReference type="EMBL" id="CP081495">
    <property type="protein sequence ID" value="UYW01160.1"/>
    <property type="molecule type" value="Genomic_DNA"/>
</dbReference>
<dbReference type="GO" id="GO:0016787">
    <property type="term" value="F:hydrolase activity"/>
    <property type="evidence" value="ECO:0007669"/>
    <property type="project" value="UniProtKB-KW"/>
</dbReference>
<dbReference type="Gene3D" id="3.40.50.1820">
    <property type="entry name" value="alpha/beta hydrolase"/>
    <property type="match status" value="1"/>
</dbReference>
<dbReference type="Proteomes" id="UP001163328">
    <property type="component" value="Chromosome"/>
</dbReference>
<feature type="chain" id="PRO_5047469767" evidence="2">
    <location>
        <begin position="20"/>
        <end position="401"/>
    </location>
</feature>
<dbReference type="InterPro" id="IPR011990">
    <property type="entry name" value="TPR-like_helical_dom_sf"/>
</dbReference>
<evidence type="ECO:0000313" key="4">
    <source>
        <dbReference type="Proteomes" id="UP001163328"/>
    </source>
</evidence>
<dbReference type="PANTHER" id="PTHR48098">
    <property type="entry name" value="ENTEROCHELIN ESTERASE-RELATED"/>
    <property type="match status" value="1"/>
</dbReference>
<dbReference type="SUPFAM" id="SSF53474">
    <property type="entry name" value="alpha/beta-Hydrolases"/>
    <property type="match status" value="1"/>
</dbReference>
<protein>
    <submittedName>
        <fullName evidence="3">Alpha/beta hydrolase</fullName>
    </submittedName>
</protein>
<evidence type="ECO:0000256" key="2">
    <source>
        <dbReference type="SAM" id="SignalP"/>
    </source>
</evidence>
<dbReference type="InterPro" id="IPR029058">
    <property type="entry name" value="AB_hydrolase_fold"/>
</dbReference>
<dbReference type="InterPro" id="IPR000801">
    <property type="entry name" value="Esterase-like"/>
</dbReference>
<keyword evidence="4" id="KW-1185">Reference proteome</keyword>
<keyword evidence="2" id="KW-0732">Signal</keyword>
<dbReference type="RefSeq" id="WP_264433573.1">
    <property type="nucleotide sequence ID" value="NZ_CP081495.1"/>
</dbReference>
<accession>A0ABY6LXV0</accession>
<evidence type="ECO:0000256" key="1">
    <source>
        <dbReference type="SAM" id="MobiDB-lite"/>
    </source>
</evidence>
<proteinExistence type="predicted"/>